<name>A0ABW5D6W2_9BACT</name>
<keyword evidence="1" id="KW-0732">Signal</keyword>
<comment type="caution">
    <text evidence="2">The sequence shown here is derived from an EMBL/GenBank/DDBJ whole genome shotgun (WGS) entry which is preliminary data.</text>
</comment>
<proteinExistence type="predicted"/>
<evidence type="ECO:0000313" key="3">
    <source>
        <dbReference type="Proteomes" id="UP001597375"/>
    </source>
</evidence>
<organism evidence="2 3">
    <name type="scientific">Luteolibacter algae</name>
    <dbReference type="NCBI Taxonomy" id="454151"/>
    <lineage>
        <taxon>Bacteria</taxon>
        <taxon>Pseudomonadati</taxon>
        <taxon>Verrucomicrobiota</taxon>
        <taxon>Verrucomicrobiia</taxon>
        <taxon>Verrucomicrobiales</taxon>
        <taxon>Verrucomicrobiaceae</taxon>
        <taxon>Luteolibacter</taxon>
    </lineage>
</organism>
<feature type="chain" id="PRO_5045969200" evidence="1">
    <location>
        <begin position="24"/>
        <end position="214"/>
    </location>
</feature>
<dbReference type="Proteomes" id="UP001597375">
    <property type="component" value="Unassembled WGS sequence"/>
</dbReference>
<keyword evidence="3" id="KW-1185">Reference proteome</keyword>
<dbReference type="InterPro" id="IPR013424">
    <property type="entry name" value="Ice-binding_C"/>
</dbReference>
<sequence length="214" mass="23174">MKPYHTSLKSIAIVLAMTATSQAASTLHLAFGVDVNPTSSNLNNLRVRDLHDDHYHTFTQNNGLPGSHVPEPFSIIPGVETVTFNLAAMEISPYPNASYSTSLTPAGDFHLVLVSRNGIGSDNVNIGFWHGDHTHSMTAGSEEHLRTDEIHTIQFSFAPDAQQGDYSAVFKIVDENGNYGDSQLFTLNVKAVPEPSSALLICSALGLGLLRRSR</sequence>
<evidence type="ECO:0000313" key="2">
    <source>
        <dbReference type="EMBL" id="MFD2255766.1"/>
    </source>
</evidence>
<feature type="signal peptide" evidence="1">
    <location>
        <begin position="1"/>
        <end position="23"/>
    </location>
</feature>
<dbReference type="NCBIfam" id="TIGR02595">
    <property type="entry name" value="PEP_CTERM"/>
    <property type="match status" value="1"/>
</dbReference>
<reference evidence="3" key="1">
    <citation type="journal article" date="2019" name="Int. J. Syst. Evol. Microbiol.">
        <title>The Global Catalogue of Microorganisms (GCM) 10K type strain sequencing project: providing services to taxonomists for standard genome sequencing and annotation.</title>
        <authorList>
            <consortium name="The Broad Institute Genomics Platform"/>
            <consortium name="The Broad Institute Genome Sequencing Center for Infectious Disease"/>
            <person name="Wu L."/>
            <person name="Ma J."/>
        </authorList>
    </citation>
    <scope>NUCLEOTIDE SEQUENCE [LARGE SCALE GENOMIC DNA]</scope>
    <source>
        <strain evidence="3">CGMCC 4.7106</strain>
    </source>
</reference>
<accession>A0ABW5D6W2</accession>
<evidence type="ECO:0000256" key="1">
    <source>
        <dbReference type="SAM" id="SignalP"/>
    </source>
</evidence>
<protein>
    <submittedName>
        <fullName evidence="2">PEP-CTERM sorting domain-containing protein</fullName>
    </submittedName>
</protein>
<gene>
    <name evidence="2" type="ORF">ACFSSA_03675</name>
</gene>
<dbReference type="EMBL" id="JBHUIT010000002">
    <property type="protein sequence ID" value="MFD2255766.1"/>
    <property type="molecule type" value="Genomic_DNA"/>
</dbReference>